<evidence type="ECO:0000313" key="2">
    <source>
        <dbReference type="EMBL" id="KAG8525002.1"/>
    </source>
</evidence>
<name>A0A8J6AWJ1_GALPY</name>
<evidence type="ECO:0000256" key="1">
    <source>
        <dbReference type="SAM" id="MobiDB-lite"/>
    </source>
</evidence>
<dbReference type="Proteomes" id="UP000700334">
    <property type="component" value="Unassembled WGS sequence"/>
</dbReference>
<comment type="caution">
    <text evidence="2">The sequence shown here is derived from an EMBL/GenBank/DDBJ whole genome shotgun (WGS) entry which is preliminary data.</text>
</comment>
<evidence type="ECO:0000313" key="3">
    <source>
        <dbReference type="Proteomes" id="UP000700334"/>
    </source>
</evidence>
<dbReference type="Gene3D" id="2.40.50.40">
    <property type="match status" value="1"/>
</dbReference>
<organism evidence="2 3">
    <name type="scientific">Galemys pyrenaicus</name>
    <name type="common">Iberian desman</name>
    <name type="synonym">Pyrenean desman</name>
    <dbReference type="NCBI Taxonomy" id="202257"/>
    <lineage>
        <taxon>Eukaryota</taxon>
        <taxon>Metazoa</taxon>
        <taxon>Chordata</taxon>
        <taxon>Craniata</taxon>
        <taxon>Vertebrata</taxon>
        <taxon>Euteleostomi</taxon>
        <taxon>Mammalia</taxon>
        <taxon>Eutheria</taxon>
        <taxon>Laurasiatheria</taxon>
        <taxon>Eulipotyphla</taxon>
        <taxon>Talpidae</taxon>
        <taxon>Galemys</taxon>
    </lineage>
</organism>
<accession>A0A8J6AWJ1</accession>
<gene>
    <name evidence="2" type="ORF">J0S82_006677</name>
</gene>
<proteinExistence type="predicted"/>
<dbReference type="EMBL" id="JAGFMF010010793">
    <property type="protein sequence ID" value="KAG8525002.1"/>
    <property type="molecule type" value="Genomic_DNA"/>
</dbReference>
<dbReference type="AlphaFoldDB" id="A0A8J6AWJ1"/>
<protein>
    <submittedName>
        <fullName evidence="2">Chromobox protein-3</fullName>
    </submittedName>
</protein>
<keyword evidence="3" id="KW-1185">Reference proteome</keyword>
<reference evidence="2" key="1">
    <citation type="journal article" date="2021" name="Evol. Appl.">
        <title>The genome of the Pyrenean desman and the effects of bottlenecks and inbreeding on the genomic landscape of an endangered species.</title>
        <authorList>
            <person name="Escoda L."/>
            <person name="Castresana J."/>
        </authorList>
    </citation>
    <scope>NUCLEOTIDE SEQUENCE</scope>
    <source>
        <strain evidence="2">IBE-C5619</strain>
    </source>
</reference>
<sequence length="157" mass="17944">MFLLSLENEVPHTMTDDRTLSSDWRIVASPPTRLIQCPCLGTNPGGQSLTHQHFRGDTLRYVEQVHKRQNEKSKKVEEAQLEEFVVTESIGLTCSEWEGGVFRVERIKDADNSWEPEKNLDCSELTEAFLNFQKAGKRKDGTKRKSLSDSESDDRKS</sequence>
<feature type="compositionally biased region" description="Basic residues" evidence="1">
    <location>
        <begin position="136"/>
        <end position="145"/>
    </location>
</feature>
<feature type="region of interest" description="Disordered" evidence="1">
    <location>
        <begin position="136"/>
        <end position="157"/>
    </location>
</feature>